<feature type="domain" description="Secretin/TonB short N-terminal" evidence="14">
    <location>
        <begin position="309"/>
        <end position="357"/>
    </location>
</feature>
<evidence type="ECO:0000256" key="1">
    <source>
        <dbReference type="ARBA" id="ARBA00004442"/>
    </source>
</evidence>
<dbReference type="Gene3D" id="2.60.40.3500">
    <property type="match status" value="1"/>
</dbReference>
<dbReference type="PROSITE" id="PS00875">
    <property type="entry name" value="T2SP_D"/>
    <property type="match status" value="1"/>
</dbReference>
<evidence type="ECO:0000256" key="4">
    <source>
        <dbReference type="ARBA" id="ARBA00022448"/>
    </source>
</evidence>
<dbReference type="InterPro" id="IPR004845">
    <property type="entry name" value="T2SS_GspD_CS"/>
</dbReference>
<dbReference type="Pfam" id="PF07660">
    <property type="entry name" value="STN"/>
    <property type="match status" value="1"/>
</dbReference>
<feature type="signal peptide" evidence="13">
    <location>
        <begin position="1"/>
        <end position="24"/>
    </location>
</feature>
<keyword evidence="8" id="KW-0998">Cell outer membrane</keyword>
<accession>A0ABV7RD91</accession>
<evidence type="ECO:0000256" key="10">
    <source>
        <dbReference type="ARBA" id="ARBA00024678"/>
    </source>
</evidence>
<name>A0ABV7RD91_9NEIS</name>
<dbReference type="Gene3D" id="3.30.1370.120">
    <property type="match status" value="1"/>
</dbReference>
<dbReference type="InterPro" id="IPR013355">
    <property type="entry name" value="Pilus_4_PilQ"/>
</dbReference>
<dbReference type="SMART" id="SM00965">
    <property type="entry name" value="STN"/>
    <property type="match status" value="1"/>
</dbReference>
<keyword evidence="6" id="KW-0653">Protein transport</keyword>
<feature type="chain" id="PRO_5045573289" description="Type IV pilus biogenesis and competence protein PilQ" evidence="13">
    <location>
        <begin position="25"/>
        <end position="702"/>
    </location>
</feature>
<evidence type="ECO:0000256" key="6">
    <source>
        <dbReference type="ARBA" id="ARBA00022927"/>
    </source>
</evidence>
<evidence type="ECO:0000313" key="16">
    <source>
        <dbReference type="Proteomes" id="UP001595741"/>
    </source>
</evidence>
<evidence type="ECO:0000313" key="15">
    <source>
        <dbReference type="EMBL" id="MFC3531717.1"/>
    </source>
</evidence>
<comment type="similarity">
    <text evidence="2">Belongs to the bacterial secretin family. PilQ subfamily.</text>
</comment>
<evidence type="ECO:0000256" key="2">
    <source>
        <dbReference type="ARBA" id="ARBA00006304"/>
    </source>
</evidence>
<dbReference type="InterPro" id="IPR021731">
    <property type="entry name" value="AMIN_dom"/>
</dbReference>
<dbReference type="PANTHER" id="PTHR30604">
    <property type="entry name" value="PROTEIN TRANSPORT PROTEIN HOFQ"/>
    <property type="match status" value="1"/>
</dbReference>
<dbReference type="InterPro" id="IPR004846">
    <property type="entry name" value="T2SS/T3SS_dom"/>
</dbReference>
<dbReference type="Proteomes" id="UP001595741">
    <property type="component" value="Unassembled WGS sequence"/>
</dbReference>
<evidence type="ECO:0000256" key="8">
    <source>
        <dbReference type="ARBA" id="ARBA00023237"/>
    </source>
</evidence>
<comment type="subunit">
    <text evidence="11">Homododecamer. Tetramer of trimer.</text>
</comment>
<keyword evidence="5 13" id="KW-0732">Signal</keyword>
<dbReference type="InterPro" id="IPR001775">
    <property type="entry name" value="GspD/PilQ"/>
</dbReference>
<dbReference type="InterPro" id="IPR051808">
    <property type="entry name" value="Type_IV_pilus_biogenesis"/>
</dbReference>
<keyword evidence="7" id="KW-0472">Membrane</keyword>
<reference evidence="16" key="1">
    <citation type="journal article" date="2019" name="Int. J. Syst. Evol. Microbiol.">
        <title>The Global Catalogue of Microorganisms (GCM) 10K type strain sequencing project: providing services to taxonomists for standard genome sequencing and annotation.</title>
        <authorList>
            <consortium name="The Broad Institute Genomics Platform"/>
            <consortium name="The Broad Institute Genome Sequencing Center for Infectious Disease"/>
            <person name="Wu L."/>
            <person name="Ma J."/>
        </authorList>
    </citation>
    <scope>NUCLEOTIDE SEQUENCE [LARGE SCALE GENOMIC DNA]</scope>
    <source>
        <strain evidence="16">KCTC 42742</strain>
    </source>
</reference>
<keyword evidence="16" id="KW-1185">Reference proteome</keyword>
<sequence>MKRITLTLLSSALLLTGLSLPAWAASTITDVKLIQNTQDEQVLAISFADGAPAPRSFALSSPPRIAFDFPATRNQTGKNQLTLNSSLISGATLVEGQDKSRLVLSLTKPASYSSKVEQNRVLVTLAGNAPSVGSSPTLAAEPPTEIQPPVVAAAPGAIAPNGMLANLDFRRGNEGGARIVLDLPSANTPVDIRREGKNVVIDLAGVKVPRSLERRLDVTDFATPTSRVEAINQGSGSRVTIQSEGNWSYSSYQTDRRLVVEIQKRTSEDMDAQLLAQGKSPYKGERLSLNFQNVEVRSLLQVIAEFTGLNVIVSDTVTGSLTLRLKDVPWDQALDLILAQRNLEKRQAGNVIRIAPRAELIATEKQAAEAQRQKVNTEPLITETFQIKYRAVEEFKDALKELVSVYRESITADNLVDGTNAAQNAKFTGLVVDPRSNKIIVRDRVSVIEELRKLIQTLDTPLRQVLIEARIVEAKDNFQRDLGVRLGISKIGGDTSIGTINDSGTISFSPNVSLPAGLSGASIGAIYKSASTLIGLELSAMQQEGQGKIVSSPRILTADRTSATISEGTEIPYTSSTANTINTSFKEALLSLTVMPQVTPDEDIVLKLNLSKDSVSNTVSVGTEPAIDKKTVTTEVRVENGGTVVIGGIYTQDTSNTENKVPLLGDIPVLGALFRNKSVINNRRELLVFITPRIVESELIAR</sequence>
<comment type="function">
    <text evidence="10">Required for type IV pilus biogenesis and competence. Could function as a pore for exit of the pilus but also as a channel for entry of heme and antimicrobial agents and uptake of transforming DNA.</text>
</comment>
<evidence type="ECO:0000256" key="13">
    <source>
        <dbReference type="SAM" id="SignalP"/>
    </source>
</evidence>
<gene>
    <name evidence="15" type="primary">pilQ</name>
    <name evidence="15" type="ORF">ACFOLG_05910</name>
</gene>
<keyword evidence="4 12" id="KW-0813">Transport</keyword>
<dbReference type="EMBL" id="JBHRXN010000011">
    <property type="protein sequence ID" value="MFC3531717.1"/>
    <property type="molecule type" value="Genomic_DNA"/>
</dbReference>
<evidence type="ECO:0000256" key="5">
    <source>
        <dbReference type="ARBA" id="ARBA00022729"/>
    </source>
</evidence>
<evidence type="ECO:0000256" key="7">
    <source>
        <dbReference type="ARBA" id="ARBA00023136"/>
    </source>
</evidence>
<evidence type="ECO:0000259" key="14">
    <source>
        <dbReference type="SMART" id="SM00965"/>
    </source>
</evidence>
<dbReference type="PRINTS" id="PR00811">
    <property type="entry name" value="BCTERIALGSPD"/>
</dbReference>
<comment type="subcellular location">
    <subcellularLocation>
        <location evidence="1 12">Cell outer membrane</location>
    </subcellularLocation>
</comment>
<proteinExistence type="inferred from homology"/>
<dbReference type="Gene3D" id="2.60.40.3470">
    <property type="match status" value="1"/>
</dbReference>
<evidence type="ECO:0000256" key="12">
    <source>
        <dbReference type="RuleBase" id="RU004004"/>
    </source>
</evidence>
<protein>
    <recommendedName>
        <fullName evidence="3">Type IV pilus biogenesis and competence protein PilQ</fullName>
    </recommendedName>
</protein>
<dbReference type="PANTHER" id="PTHR30604:SF1">
    <property type="entry name" value="DNA UTILIZATION PROTEIN HOFQ"/>
    <property type="match status" value="1"/>
</dbReference>
<dbReference type="Gene3D" id="3.30.1370.130">
    <property type="match status" value="1"/>
</dbReference>
<dbReference type="Pfam" id="PF11741">
    <property type="entry name" value="AMIN"/>
    <property type="match status" value="2"/>
</dbReference>
<evidence type="ECO:0000256" key="11">
    <source>
        <dbReference type="ARBA" id="ARBA00025897"/>
    </source>
</evidence>
<dbReference type="InterPro" id="IPR011662">
    <property type="entry name" value="Secretin/TonB_short_N"/>
</dbReference>
<evidence type="ECO:0000256" key="3">
    <source>
        <dbReference type="ARBA" id="ARBA00014124"/>
    </source>
</evidence>
<dbReference type="NCBIfam" id="TIGR02515">
    <property type="entry name" value="IV_pilus_PilQ"/>
    <property type="match status" value="1"/>
</dbReference>
<keyword evidence="9" id="KW-0178">Competence</keyword>
<dbReference type="Pfam" id="PF00263">
    <property type="entry name" value="Secretin"/>
    <property type="match status" value="1"/>
</dbReference>
<dbReference type="Pfam" id="PF03958">
    <property type="entry name" value="Secretin_N"/>
    <property type="match status" value="1"/>
</dbReference>
<dbReference type="InterPro" id="IPR005644">
    <property type="entry name" value="NolW-like"/>
</dbReference>
<dbReference type="RefSeq" id="WP_386089537.1">
    <property type="nucleotide sequence ID" value="NZ_JBHRXN010000011.1"/>
</dbReference>
<organism evidence="15 16">
    <name type="scientific">Vogesella facilis</name>
    <dbReference type="NCBI Taxonomy" id="1655232"/>
    <lineage>
        <taxon>Bacteria</taxon>
        <taxon>Pseudomonadati</taxon>
        <taxon>Pseudomonadota</taxon>
        <taxon>Betaproteobacteria</taxon>
        <taxon>Neisseriales</taxon>
        <taxon>Chromobacteriaceae</taxon>
        <taxon>Vogesella</taxon>
    </lineage>
</organism>
<evidence type="ECO:0000256" key="9">
    <source>
        <dbReference type="ARBA" id="ARBA00023287"/>
    </source>
</evidence>
<dbReference type="InterPro" id="IPR038591">
    <property type="entry name" value="NolW-like_sf"/>
</dbReference>
<comment type="caution">
    <text evidence="15">The sequence shown here is derived from an EMBL/GenBank/DDBJ whole genome shotgun (WGS) entry which is preliminary data.</text>
</comment>